<dbReference type="Gene3D" id="1.10.506.10">
    <property type="entry name" value="GTPase Activation - p120gap, domain 1"/>
    <property type="match status" value="1"/>
</dbReference>
<feature type="region of interest" description="Disordered" evidence="1">
    <location>
        <begin position="2137"/>
        <end position="2210"/>
    </location>
</feature>
<feature type="region of interest" description="Disordered" evidence="1">
    <location>
        <begin position="1"/>
        <end position="155"/>
    </location>
</feature>
<reference evidence="2" key="1">
    <citation type="submission" date="2021-11" db="EMBL/GenBank/DDBJ databases">
        <authorList>
            <person name="Herlambang A."/>
            <person name="Guo Y."/>
            <person name="Takashima Y."/>
            <person name="Nishizawa T."/>
        </authorList>
    </citation>
    <scope>NUCLEOTIDE SEQUENCE</scope>
    <source>
        <strain evidence="2">E1425</strain>
    </source>
</reference>
<feature type="compositionally biased region" description="Polar residues" evidence="1">
    <location>
        <begin position="14"/>
        <end position="25"/>
    </location>
</feature>
<feature type="region of interest" description="Disordered" evidence="1">
    <location>
        <begin position="2232"/>
        <end position="2262"/>
    </location>
</feature>
<evidence type="ECO:0000256" key="1">
    <source>
        <dbReference type="SAM" id="MobiDB-lite"/>
    </source>
</evidence>
<organism evidence="2 3">
    <name type="scientific">Entomortierella parvispora</name>
    <dbReference type="NCBI Taxonomy" id="205924"/>
    <lineage>
        <taxon>Eukaryota</taxon>
        <taxon>Fungi</taxon>
        <taxon>Fungi incertae sedis</taxon>
        <taxon>Mucoromycota</taxon>
        <taxon>Mortierellomycotina</taxon>
        <taxon>Mortierellomycetes</taxon>
        <taxon>Mortierellales</taxon>
        <taxon>Mortierellaceae</taxon>
        <taxon>Entomortierella</taxon>
    </lineage>
</organism>
<feature type="compositionally biased region" description="Basic residues" evidence="1">
    <location>
        <begin position="2305"/>
        <end position="2329"/>
    </location>
</feature>
<feature type="region of interest" description="Disordered" evidence="1">
    <location>
        <begin position="1930"/>
        <end position="1949"/>
    </location>
</feature>
<evidence type="ECO:0000313" key="3">
    <source>
        <dbReference type="Proteomes" id="UP000827284"/>
    </source>
</evidence>
<feature type="compositionally biased region" description="Low complexity" evidence="1">
    <location>
        <begin position="766"/>
        <end position="793"/>
    </location>
</feature>
<dbReference type="PANTHER" id="PTHR42064">
    <property type="entry name" value="YALI0F28677P"/>
    <property type="match status" value="1"/>
</dbReference>
<feature type="region of interest" description="Disordered" evidence="1">
    <location>
        <begin position="1579"/>
        <end position="1612"/>
    </location>
</feature>
<protein>
    <submittedName>
        <fullName evidence="2">Uncharacterized protein</fullName>
    </submittedName>
</protein>
<feature type="compositionally biased region" description="Gly residues" evidence="1">
    <location>
        <begin position="2170"/>
        <end position="2184"/>
    </location>
</feature>
<feature type="region of interest" description="Disordered" evidence="1">
    <location>
        <begin position="334"/>
        <end position="368"/>
    </location>
</feature>
<feature type="compositionally biased region" description="Low complexity" evidence="1">
    <location>
        <begin position="46"/>
        <end position="93"/>
    </location>
</feature>
<feature type="compositionally biased region" description="Low complexity" evidence="1">
    <location>
        <begin position="1847"/>
        <end position="1856"/>
    </location>
</feature>
<feature type="compositionally biased region" description="Polar residues" evidence="1">
    <location>
        <begin position="1829"/>
        <end position="1846"/>
    </location>
</feature>
<feature type="region of interest" description="Disordered" evidence="1">
    <location>
        <begin position="2293"/>
        <end position="2345"/>
    </location>
</feature>
<feature type="compositionally biased region" description="Polar residues" evidence="1">
    <location>
        <begin position="33"/>
        <end position="45"/>
    </location>
</feature>
<feature type="compositionally biased region" description="Low complexity" evidence="1">
    <location>
        <begin position="1783"/>
        <end position="1794"/>
    </location>
</feature>
<feature type="compositionally biased region" description="Polar residues" evidence="1">
    <location>
        <begin position="94"/>
        <end position="153"/>
    </location>
</feature>
<dbReference type="Proteomes" id="UP000827284">
    <property type="component" value="Unassembled WGS sequence"/>
</dbReference>
<proteinExistence type="predicted"/>
<accession>A0A9P3H6E5</accession>
<dbReference type="OrthoDB" id="3548913at2759"/>
<dbReference type="InterPro" id="IPR008936">
    <property type="entry name" value="Rho_GTPase_activation_prot"/>
</dbReference>
<gene>
    <name evidence="2" type="ORF">EMPS_03359</name>
</gene>
<feature type="region of interest" description="Disordered" evidence="1">
    <location>
        <begin position="1079"/>
        <end position="1111"/>
    </location>
</feature>
<feature type="compositionally biased region" description="Polar residues" evidence="1">
    <location>
        <begin position="1933"/>
        <end position="1942"/>
    </location>
</feature>
<name>A0A9P3H6E5_9FUNG</name>
<dbReference type="PANTHER" id="PTHR42064:SF1">
    <property type="entry name" value="YALI0F28677P"/>
    <property type="match status" value="1"/>
</dbReference>
<feature type="compositionally biased region" description="Low complexity" evidence="1">
    <location>
        <begin position="1661"/>
        <end position="1679"/>
    </location>
</feature>
<feature type="compositionally biased region" description="Gly residues" evidence="1">
    <location>
        <begin position="2233"/>
        <end position="2242"/>
    </location>
</feature>
<comment type="caution">
    <text evidence="2">The sequence shown here is derived from an EMBL/GenBank/DDBJ whole genome shotgun (WGS) entry which is preliminary data.</text>
</comment>
<feature type="compositionally biased region" description="Low complexity" evidence="1">
    <location>
        <begin position="343"/>
        <end position="356"/>
    </location>
</feature>
<keyword evidence="3" id="KW-1185">Reference proteome</keyword>
<feature type="region of interest" description="Disordered" evidence="1">
    <location>
        <begin position="1763"/>
        <end position="1870"/>
    </location>
</feature>
<sequence length="2384" mass="258929">MTSHPSTAGGLRASRSTSTFTSNSPLDPLPLSRRTSSVDSATLLPSTTVTATASKTTMLSASSSLQSSGSFTTSASPSASSSSLASTPSPTTTHEPQSTSFVSDPQSRESSALDSSISQTPSASTPRSGSSKGSLSRPASSSNHRTFASTTRSKAPVVPPMDPLFFGDYSFPEHPAIHDLLQVFLLDKSSKQKDFHHSLQLHAHLMGLALAARVSRGLDLAYDHAHDAFKNKQKPERRSEFISCYNYTHEETERIMHHTLAHPHPRPSFLDMMNPSSSSAILTFLHRLRTDPMILATAFRNLQSQELDTLLSPDRATAQAYNHVGSRVSRERGYSMQHGPYHSAQQSSPLNQSSSQDRAQPHHQGNVPNFVNGQDLVHIILCNLFGPSSFEREHALRTSVLKSTFVGLLTDKKGERLMTDVLERYVAQSEWQQSFRVKANFERTLLDIVHRGESTLVGFTDDELNANIVPTIYGQFSQPLGKMPSAPIMKMDIADPTNLQQNRYGSSFKEGDRMGTLDPPRSRAHAERTDRQTVIEEFYVEACLEILDALDEFSPPCIFELSRMIFEEIDERTKPYASLIIIVKFFFYRFMNKCIAYPETYGMMQEVFITERQRQSILYTTHQRLYRYVTSILNPVPGWESRSPVIDVRIRDKVDLFVSRFTTAEVSGRDEPQYTLKSIVELSTPGPMPERVQHNPFKGPTVTPVLLLCPSDFTTLFYFVCPYLRSVSSASGSGSAAPMTRSSSFSGKGIVSTRMRTSSETPPTYPAAMRAAAAAASNNSSTTTGSGATHPPAVSRTHKRSSPSFPFFAAASVSLPFKSKPPPLPLEKYPTAPAESSTFLSLSGIKLGQVVSPKTATVEVTSCAAGSVSSQPVTCSTDKTASVSPTLSAASTSSISSLRSAETASPQVMEHWTDESLLPDLKSAIQELKRFQVGPIKEFPWAQNNSQSPPLREPWALAYVYYSESDSDAGDRMLEAGLAMAPSCMAMMMESSTAGGPSRIVTVTKPILVDQVMDSAFSRFSRSEGDTSIDIDFNVDESDGDSMMSSEDSALLQQLEASAAAEDKGISILRVNSSQMLSSTAESGTKSIPHLGEQSEGHRTEPSSTRSGYNELSALKRTAADRAWKARIRETVHSEADFPEDVRTVARSIFRVIREYDVLAQMPFGGSRRAVGQPHGHNSIRSLLLEGVEQARIHGNHAAAINFHHAVRVLDSSTTLRHLDSSKLIYLLAMPIKHRLEHRLGRARGRTIWEGYAHTWHQRVVGAIDRKREALSSLRIKMYYQTCVRTSRAFDRSLGVVRILSRLNRDAVKKYQPVEEWDRCFGEGVSWEDSDSKLGMTGRARCDHPNCRGNCGDHYSQSVYGDTSGYQIDTGSRRHSGNSGPVHILRGSKGRRSSFSTYMDNVTSRSLPFQESTLGLVRERQPSNFTSSYNPVGSIGGHGAQNEASGELSDFSMDAREVEAVQRWISDTGIYNFLPGDDVFLRFCMEIESVIRGIGLGGTGIQGAGIQQVPSLTVSGGDFFVKEVQKYNGQFASGMAPSDPTPVSKPGSTSGMAEFLVNSFKSGHASSVPTVTGGHFFSSGGNQAGGSVSNTQASHTPNVNGPNTTTSSTGHSRMTLRQSFQSHSLSAQEPLPFLAEDPSSVYAFPTGPTYALYHPPYSTSAHGASSSISSSNAHGGMSSTFSPRQNAPSAPKDMAEFLKRVQLRLTSFVLSEWLDLFGEVEADQWFQEFLEEMSTAAPDRSEEDEDFLRTGQMDIEDEPLDFTAHRFSGDPESSTAPSERSRPSSGLTSALSSASEHRTLRSSVSLGSMAQQQQLPSDRPISGSEMRTPRQSNYRQETFSETTPRPSSSGKSLLSFHSKHRPFDSSRSSGSIHVVQAEPYDLAAAYQSTVEQFNHAKSPYQKLGHLFALELLIVASLSYPDSCSGPILPPSPSTAGGLNSGFSDRPGNSGIGAGATGEFPFSPRAFTPGTDAIVNEIEKLFRHPQVLRPRNLLRDMQLIATFIPGSILDLRDDGKAFWDMTMAIGSLKEGVVEYVVKKGTQLVEVGENADGSREEIDRSGSRPIIQDDEERLRMAEAVRLFTIGAKESHPVAQRELGILYMSLPMIPSASSPTISHVIGTDGSPILSHLGRIPSPVSTISTSRYAKSTAPSVRTSTPPPPSPKSSVFGSAVGGGGGSGGSGGKSGATASIPIKQKGRHHQHSGSGSGSSFGSGVLNGLGIITGLGSFTSSSIGSGGSEGGGPSNSSAVSLLQQQHQQHQEFAEGHHDVEQYLEPTPSRLSAGFFGQSKYASSSLQPSSVVQQQQSRHHHHHHYHHLQHRPHLQQPHHHQQPQPGPSSSGPDKFNPENVAAAMHWFGLAAAQGDKFSINYLKHKETAGGVLGGHS</sequence>
<dbReference type="EMBL" id="BQFW01000004">
    <property type="protein sequence ID" value="GJJ71009.1"/>
    <property type="molecule type" value="Genomic_DNA"/>
</dbReference>
<feature type="compositionally biased region" description="Low complexity" evidence="1">
    <location>
        <begin position="2293"/>
        <end position="2304"/>
    </location>
</feature>
<feature type="compositionally biased region" description="Polar residues" evidence="1">
    <location>
        <begin position="1801"/>
        <end position="1816"/>
    </location>
</feature>
<feature type="region of interest" description="Disordered" evidence="1">
    <location>
        <begin position="509"/>
        <end position="528"/>
    </location>
</feature>
<evidence type="ECO:0000313" key="2">
    <source>
        <dbReference type="EMBL" id="GJJ71009.1"/>
    </source>
</evidence>
<feature type="region of interest" description="Disordered" evidence="1">
    <location>
        <begin position="730"/>
        <end position="800"/>
    </location>
</feature>
<feature type="region of interest" description="Disordered" evidence="1">
    <location>
        <begin position="1661"/>
        <end position="1690"/>
    </location>
</feature>
<reference evidence="2" key="2">
    <citation type="journal article" date="2022" name="Microbiol. Resour. Announc.">
        <title>Whole-Genome Sequence of Entomortierella parvispora E1425, a Mucoromycotan Fungus Associated with Burkholderiaceae-Related Endosymbiotic Bacteria.</title>
        <authorList>
            <person name="Herlambang A."/>
            <person name="Guo Y."/>
            <person name="Takashima Y."/>
            <person name="Narisawa K."/>
            <person name="Ohta H."/>
            <person name="Nishizawa T."/>
        </authorList>
    </citation>
    <scope>NUCLEOTIDE SEQUENCE</scope>
    <source>
        <strain evidence="2">E1425</strain>
    </source>
</reference>